<dbReference type="AlphaFoldDB" id="A0A2X2LQW2"/>
<gene>
    <name evidence="1" type="ORF">NCTC11343_03903</name>
</gene>
<name>A0A2X2LQW2_SPHMU</name>
<reference evidence="1 2" key="1">
    <citation type="submission" date="2018-06" db="EMBL/GenBank/DDBJ databases">
        <authorList>
            <consortium name="Pathogen Informatics"/>
            <person name="Doyle S."/>
        </authorList>
    </citation>
    <scope>NUCLEOTIDE SEQUENCE [LARGE SCALE GENOMIC DNA]</scope>
    <source>
        <strain evidence="1 2">NCTC11343</strain>
    </source>
</reference>
<evidence type="ECO:0000313" key="1">
    <source>
        <dbReference type="EMBL" id="SPZ91860.1"/>
    </source>
</evidence>
<evidence type="ECO:0008006" key="3">
    <source>
        <dbReference type="Google" id="ProtNLM"/>
    </source>
</evidence>
<proteinExistence type="predicted"/>
<accession>A0A2X2LQW2</accession>
<dbReference type="EMBL" id="UAUU01000011">
    <property type="protein sequence ID" value="SPZ91860.1"/>
    <property type="molecule type" value="Genomic_DNA"/>
</dbReference>
<dbReference type="Proteomes" id="UP000251241">
    <property type="component" value="Unassembled WGS sequence"/>
</dbReference>
<sequence>MKHFIQFSLMLIAYVFFFSSPLLAQNPERTKTIPITSDSAYSKIIQVLQDGGYFIAQLDRPSGFIQTSTYLENNNLLSNKEGEKLIFNFLISPLQAKRAKIVLNIFSVERRKGGSFDAPNYYDEDKGIVRDNKAYQQIWDRILPLFQ</sequence>
<dbReference type="RefSeq" id="WP_112375558.1">
    <property type="nucleotide sequence ID" value="NZ_CP069793.1"/>
</dbReference>
<dbReference type="GeneID" id="97182310"/>
<evidence type="ECO:0000313" key="2">
    <source>
        <dbReference type="Proteomes" id="UP000251241"/>
    </source>
</evidence>
<organism evidence="1 2">
    <name type="scientific">Sphingobacterium multivorum</name>
    <dbReference type="NCBI Taxonomy" id="28454"/>
    <lineage>
        <taxon>Bacteria</taxon>
        <taxon>Pseudomonadati</taxon>
        <taxon>Bacteroidota</taxon>
        <taxon>Sphingobacteriia</taxon>
        <taxon>Sphingobacteriales</taxon>
        <taxon>Sphingobacteriaceae</taxon>
        <taxon>Sphingobacterium</taxon>
    </lineage>
</organism>
<protein>
    <recommendedName>
        <fullName evidence="3">DUF4468 domain-containing protein</fullName>
    </recommendedName>
</protein>